<evidence type="ECO:0000313" key="2">
    <source>
        <dbReference type="Proteomes" id="UP000001514"/>
    </source>
</evidence>
<name>D8SIK6_SELML</name>
<evidence type="ECO:0000313" key="1">
    <source>
        <dbReference type="EMBL" id="EFJ15515.1"/>
    </source>
</evidence>
<dbReference type="EMBL" id="GL377622">
    <property type="protein sequence ID" value="EFJ15515.1"/>
    <property type="molecule type" value="Genomic_DNA"/>
</dbReference>
<dbReference type="Proteomes" id="UP000001514">
    <property type="component" value="Unassembled WGS sequence"/>
</dbReference>
<dbReference type="KEGG" id="smo:SELMODRAFT_422484"/>
<dbReference type="Gramene" id="EFJ15515">
    <property type="protein sequence ID" value="EFJ15515"/>
    <property type="gene ID" value="SELMODRAFT_422484"/>
</dbReference>
<reference evidence="1 2" key="1">
    <citation type="journal article" date="2011" name="Science">
        <title>The Selaginella genome identifies genetic changes associated with the evolution of vascular plants.</title>
        <authorList>
            <person name="Banks J.A."/>
            <person name="Nishiyama T."/>
            <person name="Hasebe M."/>
            <person name="Bowman J.L."/>
            <person name="Gribskov M."/>
            <person name="dePamphilis C."/>
            <person name="Albert V.A."/>
            <person name="Aono N."/>
            <person name="Aoyama T."/>
            <person name="Ambrose B.A."/>
            <person name="Ashton N.W."/>
            <person name="Axtell M.J."/>
            <person name="Barker E."/>
            <person name="Barker M.S."/>
            <person name="Bennetzen J.L."/>
            <person name="Bonawitz N.D."/>
            <person name="Chapple C."/>
            <person name="Cheng C."/>
            <person name="Correa L.G."/>
            <person name="Dacre M."/>
            <person name="DeBarry J."/>
            <person name="Dreyer I."/>
            <person name="Elias M."/>
            <person name="Engstrom E.M."/>
            <person name="Estelle M."/>
            <person name="Feng L."/>
            <person name="Finet C."/>
            <person name="Floyd S.K."/>
            <person name="Frommer W.B."/>
            <person name="Fujita T."/>
            <person name="Gramzow L."/>
            <person name="Gutensohn M."/>
            <person name="Harholt J."/>
            <person name="Hattori M."/>
            <person name="Heyl A."/>
            <person name="Hirai T."/>
            <person name="Hiwatashi Y."/>
            <person name="Ishikawa M."/>
            <person name="Iwata M."/>
            <person name="Karol K.G."/>
            <person name="Koehler B."/>
            <person name="Kolukisaoglu U."/>
            <person name="Kubo M."/>
            <person name="Kurata T."/>
            <person name="Lalonde S."/>
            <person name="Li K."/>
            <person name="Li Y."/>
            <person name="Litt A."/>
            <person name="Lyons E."/>
            <person name="Manning G."/>
            <person name="Maruyama T."/>
            <person name="Michael T.P."/>
            <person name="Mikami K."/>
            <person name="Miyazaki S."/>
            <person name="Morinaga S."/>
            <person name="Murata T."/>
            <person name="Mueller-Roeber B."/>
            <person name="Nelson D.R."/>
            <person name="Obara M."/>
            <person name="Oguri Y."/>
            <person name="Olmstead R.G."/>
            <person name="Onodera N."/>
            <person name="Petersen B.L."/>
            <person name="Pils B."/>
            <person name="Prigge M."/>
            <person name="Rensing S.A."/>
            <person name="Riano-Pachon D.M."/>
            <person name="Roberts A.W."/>
            <person name="Sato Y."/>
            <person name="Scheller H.V."/>
            <person name="Schulz B."/>
            <person name="Schulz C."/>
            <person name="Shakirov E.V."/>
            <person name="Shibagaki N."/>
            <person name="Shinohara N."/>
            <person name="Shippen D.E."/>
            <person name="Soerensen I."/>
            <person name="Sotooka R."/>
            <person name="Sugimoto N."/>
            <person name="Sugita M."/>
            <person name="Sumikawa N."/>
            <person name="Tanurdzic M."/>
            <person name="Theissen G."/>
            <person name="Ulvskov P."/>
            <person name="Wakazuki S."/>
            <person name="Weng J.K."/>
            <person name="Willats W.W."/>
            <person name="Wipf D."/>
            <person name="Wolf P.G."/>
            <person name="Yang L."/>
            <person name="Zimmer A.D."/>
            <person name="Zhu Q."/>
            <person name="Mitros T."/>
            <person name="Hellsten U."/>
            <person name="Loque D."/>
            <person name="Otillar R."/>
            <person name="Salamov A."/>
            <person name="Schmutz J."/>
            <person name="Shapiro H."/>
            <person name="Lindquist E."/>
            <person name="Lucas S."/>
            <person name="Rokhsar D."/>
            <person name="Grigoriev I.V."/>
        </authorList>
    </citation>
    <scope>NUCLEOTIDE SEQUENCE [LARGE SCALE GENOMIC DNA]</scope>
</reference>
<gene>
    <name evidence="1" type="ORF">SELMODRAFT_422484</name>
</gene>
<dbReference type="HOGENOM" id="CLU_047074_0_0_1"/>
<dbReference type="AlphaFoldDB" id="D8SIK6"/>
<sequence length="465" mass="51440">MAFLRAQRVLYIHPTGEAELDEGVLRHKGRRGRPVPSALPDVAGLRGWLQEELPSVDSVLVPGDGWYNPEYLPDGPLPVSFALHVRGSEGKRRRDENTAVTVARSQTKRVKDYQVYEPMLVEPDILLGGRSSTMLVALKWLALLEREAAKVDLTSLRELRLAKVKPKESAYYPGVLAFLRAASFGQKGLNFGGHGLQGFICGKPSVLSEVKTKVFYATDKDETGMVANATLIKQEADYLKTGIEGTDETARLGCLFCRMDRFWIVKYLRETDKVQVTPGFPLPLQLADFSPDFVLMKLSWLNETSLESISLKDVLPPKPMPGFCTLVSYTEELQRMYDLPVLSVRFVGSSTDIPLSDLTPTYYVPQVPFVATPNNHIDVDPNMSESISTSSFPQLALGKSTTRMEVDPPASLATQEQGCGGGCGGRARVHCHIGIHVKLQLHLVMFMDNRSTPPPACCVELMEDE</sequence>
<accession>D8SIK6</accession>
<organism evidence="2">
    <name type="scientific">Selaginella moellendorffii</name>
    <name type="common">Spikemoss</name>
    <dbReference type="NCBI Taxonomy" id="88036"/>
    <lineage>
        <taxon>Eukaryota</taxon>
        <taxon>Viridiplantae</taxon>
        <taxon>Streptophyta</taxon>
        <taxon>Embryophyta</taxon>
        <taxon>Tracheophyta</taxon>
        <taxon>Lycopodiopsida</taxon>
        <taxon>Selaginellales</taxon>
        <taxon>Selaginellaceae</taxon>
        <taxon>Selaginella</taxon>
    </lineage>
</organism>
<proteinExistence type="predicted"/>
<dbReference type="InParanoid" id="D8SIK6"/>
<keyword evidence="2" id="KW-1185">Reference proteome</keyword>
<protein>
    <submittedName>
        <fullName evidence="1">Uncharacterized protein</fullName>
    </submittedName>
</protein>